<name>A0A0V0RAP0_9BILA</name>
<dbReference type="AlphaFoldDB" id="A0A0V0RAP0"/>
<evidence type="ECO:0000313" key="2">
    <source>
        <dbReference type="Proteomes" id="UP000054630"/>
    </source>
</evidence>
<protein>
    <submittedName>
        <fullName evidence="1">Uncharacterized protein</fullName>
    </submittedName>
</protein>
<sequence length="39" mass="4524">MIVIVAYIVNIVDFRWFSDTSYKYGSACCISAFVEYYVS</sequence>
<dbReference type="Proteomes" id="UP000054630">
    <property type="component" value="Unassembled WGS sequence"/>
</dbReference>
<accession>A0A0V0RAP0</accession>
<dbReference type="EMBL" id="JYDL01002510">
    <property type="protein sequence ID" value="KRX11333.1"/>
    <property type="molecule type" value="Genomic_DNA"/>
</dbReference>
<evidence type="ECO:0000313" key="1">
    <source>
        <dbReference type="EMBL" id="KRX11333.1"/>
    </source>
</evidence>
<proteinExistence type="predicted"/>
<keyword evidence="2" id="KW-1185">Reference proteome</keyword>
<reference evidence="1 2" key="1">
    <citation type="submission" date="2015-01" db="EMBL/GenBank/DDBJ databases">
        <title>Evolution of Trichinella species and genotypes.</title>
        <authorList>
            <person name="Korhonen P.K."/>
            <person name="Edoardo P."/>
            <person name="Giuseppe L.R."/>
            <person name="Gasser R.B."/>
        </authorList>
    </citation>
    <scope>NUCLEOTIDE SEQUENCE [LARGE SCALE GENOMIC DNA]</scope>
    <source>
        <strain evidence="1">ISS37</strain>
    </source>
</reference>
<organism evidence="1 2">
    <name type="scientific">Trichinella nelsoni</name>
    <dbReference type="NCBI Taxonomy" id="6336"/>
    <lineage>
        <taxon>Eukaryota</taxon>
        <taxon>Metazoa</taxon>
        <taxon>Ecdysozoa</taxon>
        <taxon>Nematoda</taxon>
        <taxon>Enoplea</taxon>
        <taxon>Dorylaimia</taxon>
        <taxon>Trichinellida</taxon>
        <taxon>Trichinellidae</taxon>
        <taxon>Trichinella</taxon>
    </lineage>
</organism>
<comment type="caution">
    <text evidence="1">The sequence shown here is derived from an EMBL/GenBank/DDBJ whole genome shotgun (WGS) entry which is preliminary data.</text>
</comment>
<gene>
    <name evidence="1" type="ORF">T07_1979</name>
</gene>
<feature type="non-terminal residue" evidence="1">
    <location>
        <position position="39"/>
    </location>
</feature>